<keyword evidence="2 3" id="KW-0378">Hydrolase</keyword>
<protein>
    <recommendedName>
        <fullName evidence="3">Carboxylic ester hydrolase</fullName>
        <ecNumber evidence="3">3.1.1.-</ecNumber>
    </recommendedName>
</protein>
<dbReference type="PROSITE" id="PS00122">
    <property type="entry name" value="CARBOXYLESTERASE_B_1"/>
    <property type="match status" value="1"/>
</dbReference>
<dbReference type="EC" id="3.1.1.-" evidence="3"/>
<dbReference type="InterPro" id="IPR019826">
    <property type="entry name" value="Carboxylesterase_B_AS"/>
</dbReference>
<dbReference type="InterPro" id="IPR002018">
    <property type="entry name" value="CarbesteraseB"/>
</dbReference>
<evidence type="ECO:0000256" key="3">
    <source>
        <dbReference type="RuleBase" id="RU361235"/>
    </source>
</evidence>
<comment type="similarity">
    <text evidence="1 3">Belongs to the type-B carboxylesterase/lipase family.</text>
</comment>
<gene>
    <name evidence="5" type="ORF">AB7878_04080</name>
</gene>
<evidence type="ECO:0000256" key="1">
    <source>
        <dbReference type="ARBA" id="ARBA00005964"/>
    </source>
</evidence>
<accession>A0ABV4AN75</accession>
<evidence type="ECO:0000259" key="4">
    <source>
        <dbReference type="Pfam" id="PF00135"/>
    </source>
</evidence>
<reference evidence="5 6" key="1">
    <citation type="submission" date="2024-07" db="EMBL/GenBank/DDBJ databases">
        <title>Molecular mechanisms and environmental adaptations of flagellar loss and biofilm growth of Rhodanobacter under environmental stress.</title>
        <authorList>
            <person name="Chen M."/>
        </authorList>
    </citation>
    <scope>NUCLEOTIDE SEQUENCE [LARGE SCALE GENOMIC DNA]</scope>
    <source>
        <strain evidence="5 6">RS22</strain>
    </source>
</reference>
<dbReference type="Pfam" id="PF00135">
    <property type="entry name" value="COesterase"/>
    <property type="match status" value="1"/>
</dbReference>
<dbReference type="Gene3D" id="3.40.50.1820">
    <property type="entry name" value="alpha/beta hydrolase"/>
    <property type="match status" value="1"/>
</dbReference>
<dbReference type="InterPro" id="IPR029058">
    <property type="entry name" value="AB_hydrolase_fold"/>
</dbReference>
<proteinExistence type="inferred from homology"/>
<sequence>MRSSERLRLLSAILTRRARSPRSVRKMKTLVAAARSMTMPPVFIRRHFSLLLALVFASAASAVFATGAVPTVRTDTGALLGSHDAKSGLDEFKGIPYAAPPVGSLRWKPPQPVSGWTGVRKADHFGPRCMQRPLYGDMVFRSAGMSEDCLYLNVWAPTRSPGGKLPVLVYFYGGGFWAGDGSEPRYDGAGLAQRGIVTVTVNYRLDVLGFLALPALADESPQHASGNYGLLDQNAALRWVRRNIAAFGGDPARVTIGGESAGSMSVSAQMASPLSKGLMQRAIGESGALLGNLKPRPLALAEQQGEAFEKRVGAHSLADLRAMAASVLLKACDDKDIAPFGPTIDGYFLPRSPEVIYRAGAQAHIPLLVGSNSQEGHYANLFHDAPPTPANYRVVLHREFGAHAAEALKLYPGHTETELKASGTALAGDQFIAFATWRWMQLQHQTGQAPVYYYYFTQGRPARRDGSAGPDPGAVHSGEIEYALGNLSGNAVYAWTPADRQVSATMEGYWARFIKTGNPNGPGLPHWPATADKEGGLLRQVIGVPTHTRVDHDAARYEFLQRMKPDAHL</sequence>
<dbReference type="InterPro" id="IPR019819">
    <property type="entry name" value="Carboxylesterase_B_CS"/>
</dbReference>
<organism evidence="5 6">
    <name type="scientific">Rhodanobacter humi</name>
    <dbReference type="NCBI Taxonomy" id="1888173"/>
    <lineage>
        <taxon>Bacteria</taxon>
        <taxon>Pseudomonadati</taxon>
        <taxon>Pseudomonadota</taxon>
        <taxon>Gammaproteobacteria</taxon>
        <taxon>Lysobacterales</taxon>
        <taxon>Rhodanobacteraceae</taxon>
        <taxon>Rhodanobacter</taxon>
    </lineage>
</organism>
<comment type="caution">
    <text evidence="5">The sequence shown here is derived from an EMBL/GenBank/DDBJ whole genome shotgun (WGS) entry which is preliminary data.</text>
</comment>
<name>A0ABV4AN75_9GAMM</name>
<dbReference type="InterPro" id="IPR050309">
    <property type="entry name" value="Type-B_Carboxylest/Lipase"/>
</dbReference>
<dbReference type="EMBL" id="JBGBPY010000001">
    <property type="protein sequence ID" value="MEY2181586.1"/>
    <property type="molecule type" value="Genomic_DNA"/>
</dbReference>
<feature type="domain" description="Carboxylesterase type B" evidence="4">
    <location>
        <begin position="70"/>
        <end position="538"/>
    </location>
</feature>
<evidence type="ECO:0000313" key="5">
    <source>
        <dbReference type="EMBL" id="MEY2181586.1"/>
    </source>
</evidence>
<evidence type="ECO:0000313" key="6">
    <source>
        <dbReference type="Proteomes" id="UP001562159"/>
    </source>
</evidence>
<keyword evidence="6" id="KW-1185">Reference proteome</keyword>
<dbReference type="PROSITE" id="PS00941">
    <property type="entry name" value="CARBOXYLESTERASE_B_2"/>
    <property type="match status" value="1"/>
</dbReference>
<dbReference type="SUPFAM" id="SSF53474">
    <property type="entry name" value="alpha/beta-Hydrolases"/>
    <property type="match status" value="1"/>
</dbReference>
<dbReference type="PANTHER" id="PTHR11559">
    <property type="entry name" value="CARBOXYLESTERASE"/>
    <property type="match status" value="1"/>
</dbReference>
<evidence type="ECO:0000256" key="2">
    <source>
        <dbReference type="ARBA" id="ARBA00022801"/>
    </source>
</evidence>
<dbReference type="Proteomes" id="UP001562159">
    <property type="component" value="Unassembled WGS sequence"/>
</dbReference>